<feature type="region of interest" description="Disordered" evidence="1">
    <location>
        <begin position="180"/>
        <end position="218"/>
    </location>
</feature>
<reference evidence="2" key="2">
    <citation type="submission" date="2023-06" db="EMBL/GenBank/DDBJ databases">
        <authorList>
            <consortium name="Lawrence Berkeley National Laboratory"/>
            <person name="Haridas S."/>
            <person name="Hensen N."/>
            <person name="Bonometti L."/>
            <person name="Westerberg I."/>
            <person name="Brannstrom I.O."/>
            <person name="Guillou S."/>
            <person name="Cros-Aarteil S."/>
            <person name="Calhoun S."/>
            <person name="Kuo A."/>
            <person name="Mondo S."/>
            <person name="Pangilinan J."/>
            <person name="Riley R."/>
            <person name="Labutti K."/>
            <person name="Andreopoulos B."/>
            <person name="Lipzen A."/>
            <person name="Chen C."/>
            <person name="Yanf M."/>
            <person name="Daum C."/>
            <person name="Ng V."/>
            <person name="Clum A."/>
            <person name="Steindorff A."/>
            <person name="Ohm R."/>
            <person name="Martin F."/>
            <person name="Silar P."/>
            <person name="Natvig D."/>
            <person name="Lalanne C."/>
            <person name="Gautier V."/>
            <person name="Ament-Velasquez S.L."/>
            <person name="Kruys A."/>
            <person name="Hutchinson M.I."/>
            <person name="Powell A.J."/>
            <person name="Barry K."/>
            <person name="Miller A.N."/>
            <person name="Grigoriev I.V."/>
            <person name="Debuchy R."/>
            <person name="Gladieux P."/>
            <person name="Thoren M.H."/>
            <person name="Johannesson H."/>
        </authorList>
    </citation>
    <scope>NUCLEOTIDE SEQUENCE</scope>
    <source>
        <strain evidence="2">CBS 118394</strain>
    </source>
</reference>
<protein>
    <submittedName>
        <fullName evidence="2">Uncharacterized protein</fullName>
    </submittedName>
</protein>
<feature type="region of interest" description="Disordered" evidence="1">
    <location>
        <begin position="301"/>
        <end position="495"/>
    </location>
</feature>
<keyword evidence="3" id="KW-1185">Reference proteome</keyword>
<feature type="region of interest" description="Disordered" evidence="1">
    <location>
        <begin position="1"/>
        <end position="51"/>
    </location>
</feature>
<feature type="compositionally biased region" description="Polar residues" evidence="1">
    <location>
        <begin position="31"/>
        <end position="43"/>
    </location>
</feature>
<evidence type="ECO:0000256" key="1">
    <source>
        <dbReference type="SAM" id="MobiDB-lite"/>
    </source>
</evidence>
<accession>A0AAE0MBX6</accession>
<feature type="compositionally biased region" description="Polar residues" evidence="1">
    <location>
        <begin position="183"/>
        <end position="209"/>
    </location>
</feature>
<name>A0AAE0MBX6_9PEZI</name>
<feature type="compositionally biased region" description="Pro residues" evidence="1">
    <location>
        <begin position="363"/>
        <end position="373"/>
    </location>
</feature>
<evidence type="ECO:0000313" key="3">
    <source>
        <dbReference type="Proteomes" id="UP001283341"/>
    </source>
</evidence>
<dbReference type="Proteomes" id="UP001283341">
    <property type="component" value="Unassembled WGS sequence"/>
</dbReference>
<dbReference type="EMBL" id="JAUEDM010000002">
    <property type="protein sequence ID" value="KAK3326540.1"/>
    <property type="molecule type" value="Genomic_DNA"/>
</dbReference>
<comment type="caution">
    <text evidence="2">The sequence shown here is derived from an EMBL/GenBank/DDBJ whole genome shotgun (WGS) entry which is preliminary data.</text>
</comment>
<evidence type="ECO:0000313" key="2">
    <source>
        <dbReference type="EMBL" id="KAK3326540.1"/>
    </source>
</evidence>
<reference evidence="2" key="1">
    <citation type="journal article" date="2023" name="Mol. Phylogenet. Evol.">
        <title>Genome-scale phylogeny and comparative genomics of the fungal order Sordariales.</title>
        <authorList>
            <person name="Hensen N."/>
            <person name="Bonometti L."/>
            <person name="Westerberg I."/>
            <person name="Brannstrom I.O."/>
            <person name="Guillou S."/>
            <person name="Cros-Aarteil S."/>
            <person name="Calhoun S."/>
            <person name="Haridas S."/>
            <person name="Kuo A."/>
            <person name="Mondo S."/>
            <person name="Pangilinan J."/>
            <person name="Riley R."/>
            <person name="LaButti K."/>
            <person name="Andreopoulos B."/>
            <person name="Lipzen A."/>
            <person name="Chen C."/>
            <person name="Yan M."/>
            <person name="Daum C."/>
            <person name="Ng V."/>
            <person name="Clum A."/>
            <person name="Steindorff A."/>
            <person name="Ohm R.A."/>
            <person name="Martin F."/>
            <person name="Silar P."/>
            <person name="Natvig D.O."/>
            <person name="Lalanne C."/>
            <person name="Gautier V."/>
            <person name="Ament-Velasquez S.L."/>
            <person name="Kruys A."/>
            <person name="Hutchinson M.I."/>
            <person name="Powell A.J."/>
            <person name="Barry K."/>
            <person name="Miller A.N."/>
            <person name="Grigoriev I.V."/>
            <person name="Debuchy R."/>
            <person name="Gladieux P."/>
            <person name="Hiltunen Thoren M."/>
            <person name="Johannesson H."/>
        </authorList>
    </citation>
    <scope>NUCLEOTIDE SEQUENCE</scope>
    <source>
        <strain evidence="2">CBS 118394</strain>
    </source>
</reference>
<feature type="compositionally biased region" description="Basic residues" evidence="1">
    <location>
        <begin position="1"/>
        <end position="12"/>
    </location>
</feature>
<sequence length="495" mass="57206">MMAPKKRSRRQRAPLSTRSAEACPGDVLPLMSSNIEPGNNGETSGIGDNPGRLEESRLVWVRVIGERMQITQTYDPDTYDPDSRMPWTPEPEPYHPETYAAWGRKHYGDDWYEQRKTMLRERNIYHKGDGRDPTYVKRQRNLRILEHSIEGRPFEPSAGIFDKDWARMWAQMAKDLGVPTVESPENQDANSESEHSGYSTFPPTPSTREPTPIPDDPWERLEYDRKRFEWEEENYQFEKLFLKESLVDAVRIERENEEGDRLRKEKLEEIEKVKYLPGTMIKNAFEYERRLRHFELLGKGQTQEQIDADERAAEARRKEHLKEMERQERELPTTEQPRVSSLFGRLLQGHRDPDETKVEPQREPSPSPPPSPPTKNVKRKRVVSKPLPPDEESFKTPSTSHRVTKPRKTFTKERMSRRLARQPPEFGMLLGRGETRPVGVVPLRQPSAKRKTSNPGPRNAKKSRTPAKNAKPQGVSKAKKPGPGRPKKSAKASKG</sequence>
<feature type="compositionally biased region" description="Basic and acidic residues" evidence="1">
    <location>
        <begin position="308"/>
        <end position="332"/>
    </location>
</feature>
<feature type="compositionally biased region" description="Basic residues" evidence="1">
    <location>
        <begin position="477"/>
        <end position="495"/>
    </location>
</feature>
<organism evidence="2 3">
    <name type="scientific">Apodospora peruviana</name>
    <dbReference type="NCBI Taxonomy" id="516989"/>
    <lineage>
        <taxon>Eukaryota</taxon>
        <taxon>Fungi</taxon>
        <taxon>Dikarya</taxon>
        <taxon>Ascomycota</taxon>
        <taxon>Pezizomycotina</taxon>
        <taxon>Sordariomycetes</taxon>
        <taxon>Sordariomycetidae</taxon>
        <taxon>Sordariales</taxon>
        <taxon>Lasiosphaeriaceae</taxon>
        <taxon>Apodospora</taxon>
    </lineage>
</organism>
<dbReference type="AlphaFoldDB" id="A0AAE0MBX6"/>
<feature type="compositionally biased region" description="Basic and acidic residues" evidence="1">
    <location>
        <begin position="349"/>
        <end position="362"/>
    </location>
</feature>
<gene>
    <name evidence="2" type="ORF">B0H66DRAFT_163613</name>
</gene>
<proteinExistence type="predicted"/>